<name>K7MPB4_SOYBN</name>
<evidence type="ECO:0000313" key="3">
    <source>
        <dbReference type="Proteomes" id="UP000008827"/>
    </source>
</evidence>
<reference evidence="2" key="2">
    <citation type="submission" date="2018-02" db="UniProtKB">
        <authorList>
            <consortium name="EnsemblPlants"/>
        </authorList>
    </citation>
    <scope>IDENTIFICATION</scope>
    <source>
        <strain evidence="2">Williams 82</strain>
    </source>
</reference>
<dbReference type="Gramene" id="KRG97482">
    <property type="protein sequence ID" value="KRG97482"/>
    <property type="gene ID" value="GLYMA_18G010700"/>
</dbReference>
<dbReference type="HOGENOM" id="CLU_2241471_0_0_1"/>
<sequence length="105" mass="11796">MNGQSSERISTTTSGLKTQEYNNLSSISDQEIYQRNLLGCEAASASLDEDLHFYWLEGECYNNMNFGLQNIGMSEYYDPGLISEAPIHLYDSADYSVMDQGLFIA</sequence>
<protein>
    <submittedName>
        <fullName evidence="1 2">Uncharacterized protein</fullName>
    </submittedName>
</protein>
<dbReference type="EnsemblPlants" id="KRG97482">
    <property type="protein sequence ID" value="KRG97482"/>
    <property type="gene ID" value="GLYMA_18G010700"/>
</dbReference>
<accession>K7MPB4</accession>
<proteinExistence type="predicted"/>
<keyword evidence="3" id="KW-1185">Reference proteome</keyword>
<dbReference type="STRING" id="3847.K7MPB4"/>
<dbReference type="PaxDb" id="3847-GLYMA18G01428.1"/>
<dbReference type="Proteomes" id="UP000008827">
    <property type="component" value="Chromosome 18"/>
</dbReference>
<dbReference type="AlphaFoldDB" id="K7MPB4"/>
<reference evidence="1" key="3">
    <citation type="submission" date="2018-07" db="EMBL/GenBank/DDBJ databases">
        <title>WGS assembly of Glycine max.</title>
        <authorList>
            <person name="Schmutz J."/>
            <person name="Cannon S."/>
            <person name="Schlueter J."/>
            <person name="Ma J."/>
            <person name="Mitros T."/>
            <person name="Nelson W."/>
            <person name="Hyten D."/>
            <person name="Song Q."/>
            <person name="Thelen J."/>
            <person name="Cheng J."/>
            <person name="Xu D."/>
            <person name="Hellsten U."/>
            <person name="May G."/>
            <person name="Yu Y."/>
            <person name="Sakurai T."/>
            <person name="Umezawa T."/>
            <person name="Bhattacharyya M."/>
            <person name="Sandhu D."/>
            <person name="Valliyodan B."/>
            <person name="Lindquist E."/>
            <person name="Peto M."/>
            <person name="Grant D."/>
            <person name="Shu S."/>
            <person name="Goodstein D."/>
            <person name="Barry K."/>
            <person name="Futrell-Griggs M."/>
            <person name="Abernathy B."/>
            <person name="Du J."/>
            <person name="Tian Z."/>
            <person name="Zhu L."/>
            <person name="Gill N."/>
            <person name="Joshi T."/>
            <person name="Libault M."/>
            <person name="Sethuraman A."/>
            <person name="Zhang X."/>
            <person name="Shinozaki K."/>
            <person name="Nguyen H."/>
            <person name="Wing R."/>
            <person name="Cregan P."/>
            <person name="Specht J."/>
            <person name="Grimwood J."/>
            <person name="Rokhsar D."/>
            <person name="Stacey G."/>
            <person name="Shoemaker R."/>
            <person name="Jackson S."/>
        </authorList>
    </citation>
    <scope>NUCLEOTIDE SEQUENCE</scope>
    <source>
        <tissue evidence="1">Callus</tissue>
    </source>
</reference>
<evidence type="ECO:0000313" key="2">
    <source>
        <dbReference type="EnsemblPlants" id="KRG97482"/>
    </source>
</evidence>
<organism evidence="2">
    <name type="scientific">Glycine max</name>
    <name type="common">Soybean</name>
    <name type="synonym">Glycine hispida</name>
    <dbReference type="NCBI Taxonomy" id="3847"/>
    <lineage>
        <taxon>Eukaryota</taxon>
        <taxon>Viridiplantae</taxon>
        <taxon>Streptophyta</taxon>
        <taxon>Embryophyta</taxon>
        <taxon>Tracheophyta</taxon>
        <taxon>Spermatophyta</taxon>
        <taxon>Magnoliopsida</taxon>
        <taxon>eudicotyledons</taxon>
        <taxon>Gunneridae</taxon>
        <taxon>Pentapetalae</taxon>
        <taxon>rosids</taxon>
        <taxon>fabids</taxon>
        <taxon>Fabales</taxon>
        <taxon>Fabaceae</taxon>
        <taxon>Papilionoideae</taxon>
        <taxon>50 kb inversion clade</taxon>
        <taxon>NPAAA clade</taxon>
        <taxon>indigoferoid/millettioid clade</taxon>
        <taxon>Phaseoleae</taxon>
        <taxon>Glycine</taxon>
        <taxon>Glycine subgen. Soja</taxon>
    </lineage>
</organism>
<reference evidence="1 2" key="1">
    <citation type="journal article" date="2010" name="Nature">
        <title>Genome sequence of the palaeopolyploid soybean.</title>
        <authorList>
            <person name="Schmutz J."/>
            <person name="Cannon S.B."/>
            <person name="Schlueter J."/>
            <person name="Ma J."/>
            <person name="Mitros T."/>
            <person name="Nelson W."/>
            <person name="Hyten D.L."/>
            <person name="Song Q."/>
            <person name="Thelen J.J."/>
            <person name="Cheng J."/>
            <person name="Xu D."/>
            <person name="Hellsten U."/>
            <person name="May G.D."/>
            <person name="Yu Y."/>
            <person name="Sakurai T."/>
            <person name="Umezawa T."/>
            <person name="Bhattacharyya M.K."/>
            <person name="Sandhu D."/>
            <person name="Valliyodan B."/>
            <person name="Lindquist E."/>
            <person name="Peto M."/>
            <person name="Grant D."/>
            <person name="Shu S."/>
            <person name="Goodstein D."/>
            <person name="Barry K."/>
            <person name="Futrell-Griggs M."/>
            <person name="Abernathy B."/>
            <person name="Du J."/>
            <person name="Tian Z."/>
            <person name="Zhu L."/>
            <person name="Gill N."/>
            <person name="Joshi T."/>
            <person name="Libault M."/>
            <person name="Sethuraman A."/>
            <person name="Zhang X.-C."/>
            <person name="Shinozaki K."/>
            <person name="Nguyen H.T."/>
            <person name="Wing R.A."/>
            <person name="Cregan P."/>
            <person name="Specht J."/>
            <person name="Grimwood J."/>
            <person name="Rokhsar D."/>
            <person name="Stacey G."/>
            <person name="Shoemaker R.C."/>
            <person name="Jackson S.A."/>
        </authorList>
    </citation>
    <scope>NUCLEOTIDE SEQUENCE [LARGE SCALE GENOMIC DNA]</scope>
    <source>
        <strain evidence="2">cv. Williams 82</strain>
        <tissue evidence="1">Callus</tissue>
    </source>
</reference>
<dbReference type="EMBL" id="CM000851">
    <property type="protein sequence ID" value="KRG97482.1"/>
    <property type="molecule type" value="Genomic_DNA"/>
</dbReference>
<evidence type="ECO:0000313" key="1">
    <source>
        <dbReference type="EMBL" id="KRG97482.1"/>
    </source>
</evidence>
<gene>
    <name evidence="1" type="ORF">GLYMA_18G010700</name>
</gene>
<dbReference type="InParanoid" id="K7MPB4"/>